<dbReference type="SUPFAM" id="SSF52518">
    <property type="entry name" value="Thiamin diphosphate-binding fold (THDP-binding)"/>
    <property type="match status" value="2"/>
</dbReference>
<dbReference type="EMBL" id="FPBA01000031">
    <property type="protein sequence ID" value="SFU05673.1"/>
    <property type="molecule type" value="Genomic_DNA"/>
</dbReference>
<evidence type="ECO:0000313" key="7">
    <source>
        <dbReference type="EMBL" id="SFU05673.1"/>
    </source>
</evidence>
<dbReference type="InterPro" id="IPR011766">
    <property type="entry name" value="TPP_enzyme_TPP-bd"/>
</dbReference>
<dbReference type="GO" id="GO:0003984">
    <property type="term" value="F:acetolactate synthase activity"/>
    <property type="evidence" value="ECO:0007669"/>
    <property type="project" value="TreeGrafter"/>
</dbReference>
<comment type="similarity">
    <text evidence="1 3">Belongs to the TPP enzyme family.</text>
</comment>
<evidence type="ECO:0000313" key="8">
    <source>
        <dbReference type="Proteomes" id="UP000199546"/>
    </source>
</evidence>
<dbReference type="GO" id="GO:0009097">
    <property type="term" value="P:isoleucine biosynthetic process"/>
    <property type="evidence" value="ECO:0007669"/>
    <property type="project" value="TreeGrafter"/>
</dbReference>
<dbReference type="GO" id="GO:0005948">
    <property type="term" value="C:acetolactate synthase complex"/>
    <property type="evidence" value="ECO:0007669"/>
    <property type="project" value="TreeGrafter"/>
</dbReference>
<dbReference type="RefSeq" id="WP_175551802.1">
    <property type="nucleotide sequence ID" value="NZ_FPBA01000031.1"/>
</dbReference>
<dbReference type="CDD" id="cd07035">
    <property type="entry name" value="TPP_PYR_POX_like"/>
    <property type="match status" value="1"/>
</dbReference>
<reference evidence="8" key="1">
    <citation type="submission" date="2016-10" db="EMBL/GenBank/DDBJ databases">
        <authorList>
            <person name="Varghese N."/>
            <person name="Submissions S."/>
        </authorList>
    </citation>
    <scope>NUCLEOTIDE SEQUENCE [LARGE SCALE GENOMIC DNA]</scope>
    <source>
        <strain evidence="8">DSM 46136</strain>
    </source>
</reference>
<keyword evidence="8" id="KW-1185">Reference proteome</keyword>
<evidence type="ECO:0000256" key="1">
    <source>
        <dbReference type="ARBA" id="ARBA00007812"/>
    </source>
</evidence>
<dbReference type="Pfam" id="PF02775">
    <property type="entry name" value="TPP_enzyme_C"/>
    <property type="match status" value="1"/>
</dbReference>
<protein>
    <submittedName>
        <fullName evidence="7">Acetolactate synthase large subunit</fullName>
    </submittedName>
</protein>
<dbReference type="Proteomes" id="UP000199546">
    <property type="component" value="Unassembled WGS sequence"/>
</dbReference>
<sequence>MKTYQALARRLSQRGAEPLFGLMGDANMQYIASFIDEHGGRYIGSTHEAGAVGMADGFARASGSVGVATVTHGPGTTNTITALIEAVRSGTALVLLTSSTPSSSPHHLQKIDLQRLIEPTGAAFRRAARAQDVPDELERALGQARAESRPVALDVPVEFLDEEIEDTGAAPQQAPPAAPADLDPDLLDSALGMIASARRPLVLAGRGAVESDAHEAITAFADLIGAAVATTVPARGFFAGHDLDLGVCGTLAHPVGLTAILDSDCVVVFGASLNDYTTDSGALLKGKPVVHVDRFDHHLNRYYEPNVALCGDAATVATRMTELLRAEDVTFASSRAGLAEELRKRVPSDEFVEARGSDAVDMRAAMLRLSPRLPANRAVVTDAGRFLRSVWRYIDVSHPRYTAGTVSFGSIGLGIGCATGVSVAVPDLVTVVFVGDGGGMMSLTEFNTAVRYRLPLVAVVINDGSYGAEYSKLQGFNADPRHSLMEWPEFADLGVALGGNAVTVRSLQAIDELDESLWAPENLPLLIDVKVDPAVDYYA</sequence>
<gene>
    <name evidence="7" type="ORF">SAMN05660657_05186</name>
</gene>
<dbReference type="InterPro" id="IPR012001">
    <property type="entry name" value="Thiamin_PyroP_enz_TPP-bd_dom"/>
</dbReference>
<feature type="domain" description="Thiamine pyrophosphate enzyme TPP-binding" evidence="5">
    <location>
        <begin position="382"/>
        <end position="517"/>
    </location>
</feature>
<evidence type="ECO:0000259" key="6">
    <source>
        <dbReference type="Pfam" id="PF02776"/>
    </source>
</evidence>
<accession>A0A1I7D1Z0</accession>
<evidence type="ECO:0000259" key="5">
    <source>
        <dbReference type="Pfam" id="PF02775"/>
    </source>
</evidence>
<dbReference type="PANTHER" id="PTHR18968:SF13">
    <property type="entry name" value="ACETOLACTATE SYNTHASE CATALYTIC SUBUNIT, MITOCHONDRIAL"/>
    <property type="match status" value="1"/>
</dbReference>
<dbReference type="GO" id="GO:0030976">
    <property type="term" value="F:thiamine pyrophosphate binding"/>
    <property type="evidence" value="ECO:0007669"/>
    <property type="project" value="InterPro"/>
</dbReference>
<dbReference type="STRING" id="1296565.SAMN05660657_05186"/>
<dbReference type="PANTHER" id="PTHR18968">
    <property type="entry name" value="THIAMINE PYROPHOSPHATE ENZYMES"/>
    <property type="match status" value="1"/>
</dbReference>
<dbReference type="Pfam" id="PF00205">
    <property type="entry name" value="TPP_enzyme_M"/>
    <property type="match status" value="1"/>
</dbReference>
<evidence type="ECO:0000256" key="2">
    <source>
        <dbReference type="ARBA" id="ARBA00023052"/>
    </source>
</evidence>
<dbReference type="CDD" id="cd00568">
    <property type="entry name" value="TPP_enzymes"/>
    <property type="match status" value="1"/>
</dbReference>
<evidence type="ECO:0000259" key="4">
    <source>
        <dbReference type="Pfam" id="PF00205"/>
    </source>
</evidence>
<dbReference type="AlphaFoldDB" id="A0A1I7D1Z0"/>
<dbReference type="GO" id="GO:0009099">
    <property type="term" value="P:L-valine biosynthetic process"/>
    <property type="evidence" value="ECO:0007669"/>
    <property type="project" value="TreeGrafter"/>
</dbReference>
<dbReference type="SUPFAM" id="SSF52467">
    <property type="entry name" value="DHS-like NAD/FAD-binding domain"/>
    <property type="match status" value="1"/>
</dbReference>
<dbReference type="Gene3D" id="3.40.50.1220">
    <property type="entry name" value="TPP-binding domain"/>
    <property type="match status" value="1"/>
</dbReference>
<feature type="domain" description="Thiamine pyrophosphate enzyme central" evidence="4">
    <location>
        <begin position="188"/>
        <end position="318"/>
    </location>
</feature>
<name>A0A1I7D1Z0_9ACTN</name>
<dbReference type="InterPro" id="IPR045229">
    <property type="entry name" value="TPP_enz"/>
</dbReference>
<dbReference type="InterPro" id="IPR029035">
    <property type="entry name" value="DHS-like_NAD/FAD-binding_dom"/>
</dbReference>
<dbReference type="Gene3D" id="3.40.50.970">
    <property type="match status" value="2"/>
</dbReference>
<dbReference type="InterPro" id="IPR012000">
    <property type="entry name" value="Thiamin_PyroP_enz_cen_dom"/>
</dbReference>
<organism evidence="7 8">
    <name type="scientific">Geodermatophilus amargosae</name>
    <dbReference type="NCBI Taxonomy" id="1296565"/>
    <lineage>
        <taxon>Bacteria</taxon>
        <taxon>Bacillati</taxon>
        <taxon>Actinomycetota</taxon>
        <taxon>Actinomycetes</taxon>
        <taxon>Geodermatophilales</taxon>
        <taxon>Geodermatophilaceae</taxon>
        <taxon>Geodermatophilus</taxon>
    </lineage>
</organism>
<evidence type="ECO:0000256" key="3">
    <source>
        <dbReference type="RuleBase" id="RU362132"/>
    </source>
</evidence>
<keyword evidence="2 3" id="KW-0786">Thiamine pyrophosphate</keyword>
<proteinExistence type="inferred from homology"/>
<dbReference type="InterPro" id="IPR029061">
    <property type="entry name" value="THDP-binding"/>
</dbReference>
<dbReference type="GO" id="GO:0000287">
    <property type="term" value="F:magnesium ion binding"/>
    <property type="evidence" value="ECO:0007669"/>
    <property type="project" value="InterPro"/>
</dbReference>
<feature type="domain" description="Thiamine pyrophosphate enzyme N-terminal TPP-binding" evidence="6">
    <location>
        <begin position="1"/>
        <end position="112"/>
    </location>
</feature>
<dbReference type="Pfam" id="PF02776">
    <property type="entry name" value="TPP_enzyme_N"/>
    <property type="match status" value="1"/>
</dbReference>
<dbReference type="GO" id="GO:0050660">
    <property type="term" value="F:flavin adenine dinucleotide binding"/>
    <property type="evidence" value="ECO:0007669"/>
    <property type="project" value="TreeGrafter"/>
</dbReference>